<evidence type="ECO:0000259" key="1">
    <source>
        <dbReference type="SMART" id="SM00849"/>
    </source>
</evidence>
<accession>A0A7J4JH45</accession>
<dbReference type="AlphaFoldDB" id="A0A7J4JH45"/>
<organism evidence="2 3">
    <name type="scientific">Candidatus Iainarchaeum sp</name>
    <dbReference type="NCBI Taxonomy" id="3101447"/>
    <lineage>
        <taxon>Archaea</taxon>
        <taxon>Candidatus Iainarchaeota</taxon>
        <taxon>Candidatus Iainarchaeia</taxon>
        <taxon>Candidatus Iainarchaeales</taxon>
        <taxon>Candidatus Iainarchaeaceae</taxon>
        <taxon>Candidatus Iainarchaeum</taxon>
    </lineage>
</organism>
<dbReference type="CDD" id="cd16272">
    <property type="entry name" value="RNaseZ_MBL-fold"/>
    <property type="match status" value="1"/>
</dbReference>
<dbReference type="InterPro" id="IPR036866">
    <property type="entry name" value="RibonucZ/Hydroxyglut_hydro"/>
</dbReference>
<feature type="domain" description="Metallo-beta-lactamase" evidence="1">
    <location>
        <begin position="18"/>
        <end position="192"/>
    </location>
</feature>
<name>A0A7J4JH45_9ARCH</name>
<dbReference type="Gene3D" id="3.60.15.10">
    <property type="entry name" value="Ribonuclease Z/Hydroxyacylglutathione hydrolase-like"/>
    <property type="match status" value="1"/>
</dbReference>
<dbReference type="EMBL" id="DUGH01000155">
    <property type="protein sequence ID" value="HIH17018.1"/>
    <property type="molecule type" value="Genomic_DNA"/>
</dbReference>
<sequence length="247" mass="27055">MKLTVLGSGVLVPQAGHAPSCYFLEAGGKRLLFDAGSGSLQQLVRAGLDYRKIDAFFFSHLHPDHVHELPMFFVAAGLDKANKAKRFTVFGPRGIKRFFAKCLDLYPFMKRLPVKTRFRELADTSLRLGGVKVRSAIVQHTVGALAYRVEAGKKSFVFSGDSEDCLALRKLCWKADLAMLECSSPRKPFSGHLTALDCGALASACGVKHLVLSHLYPASVKANVKGLAGKRFKGKIRVARDFSVIPF</sequence>
<proteinExistence type="predicted"/>
<dbReference type="Pfam" id="PF12706">
    <property type="entry name" value="Lactamase_B_2"/>
    <property type="match status" value="1"/>
</dbReference>
<evidence type="ECO:0000313" key="2">
    <source>
        <dbReference type="EMBL" id="HIH17018.1"/>
    </source>
</evidence>
<reference evidence="3" key="1">
    <citation type="journal article" date="2020" name="bioRxiv">
        <title>A rank-normalized archaeal taxonomy based on genome phylogeny resolves widespread incomplete and uneven classifications.</title>
        <authorList>
            <person name="Rinke C."/>
            <person name="Chuvochina M."/>
            <person name="Mussig A.J."/>
            <person name="Chaumeil P.-A."/>
            <person name="Waite D.W."/>
            <person name="Whitman W.B."/>
            <person name="Parks D.H."/>
            <person name="Hugenholtz P."/>
        </authorList>
    </citation>
    <scope>NUCLEOTIDE SEQUENCE [LARGE SCALE GENOMIC DNA]</scope>
</reference>
<dbReference type="InterPro" id="IPR001279">
    <property type="entry name" value="Metallo-B-lactamas"/>
</dbReference>
<gene>
    <name evidence="2" type="ORF">HA252_06450</name>
</gene>
<evidence type="ECO:0000313" key="3">
    <source>
        <dbReference type="Proteomes" id="UP000564964"/>
    </source>
</evidence>
<comment type="caution">
    <text evidence="2">The sequence shown here is derived from an EMBL/GenBank/DDBJ whole genome shotgun (WGS) entry which is preliminary data.</text>
</comment>
<dbReference type="PANTHER" id="PTHR46018:SF2">
    <property type="entry name" value="ZINC PHOSPHODIESTERASE ELAC PROTEIN 1"/>
    <property type="match status" value="1"/>
</dbReference>
<dbReference type="SUPFAM" id="SSF56281">
    <property type="entry name" value="Metallo-hydrolase/oxidoreductase"/>
    <property type="match status" value="1"/>
</dbReference>
<dbReference type="SMART" id="SM00849">
    <property type="entry name" value="Lactamase_B"/>
    <property type="match status" value="1"/>
</dbReference>
<dbReference type="PANTHER" id="PTHR46018">
    <property type="entry name" value="ZINC PHOSPHODIESTERASE ELAC PROTEIN 1"/>
    <property type="match status" value="1"/>
</dbReference>
<protein>
    <submittedName>
        <fullName evidence="2">Ribonuclease Z</fullName>
    </submittedName>
</protein>
<dbReference type="GO" id="GO:0042781">
    <property type="term" value="F:3'-tRNA processing endoribonuclease activity"/>
    <property type="evidence" value="ECO:0007669"/>
    <property type="project" value="TreeGrafter"/>
</dbReference>
<dbReference type="Proteomes" id="UP000564964">
    <property type="component" value="Unassembled WGS sequence"/>
</dbReference>